<evidence type="ECO:0000256" key="5">
    <source>
        <dbReference type="ARBA" id="ARBA00022857"/>
    </source>
</evidence>
<dbReference type="PANTHER" id="PTHR11063:SF8">
    <property type="entry name" value="DELTA-1-PYRROLINE-5-CARBOXYLATE SYNTHASE"/>
    <property type="match status" value="1"/>
</dbReference>
<evidence type="ECO:0000256" key="6">
    <source>
        <dbReference type="ARBA" id="ARBA00023002"/>
    </source>
</evidence>
<dbReference type="InterPro" id="IPR000965">
    <property type="entry name" value="GPR_dom"/>
</dbReference>
<dbReference type="NCBIfam" id="NF001221">
    <property type="entry name" value="PRK00197.1"/>
    <property type="match status" value="1"/>
</dbReference>
<evidence type="ECO:0000256" key="9">
    <source>
        <dbReference type="ARBA" id="ARBA00060997"/>
    </source>
</evidence>
<keyword evidence="6" id="KW-0560">Oxidoreductase</keyword>
<evidence type="ECO:0000256" key="3">
    <source>
        <dbReference type="ARBA" id="ARBA00022605"/>
    </source>
</evidence>
<proteinExistence type="inferred from homology"/>
<dbReference type="PIRSF" id="PIRSF000151">
    <property type="entry name" value="GPR"/>
    <property type="match status" value="1"/>
</dbReference>
<dbReference type="GeneID" id="80875247"/>
<evidence type="ECO:0000256" key="2">
    <source>
        <dbReference type="ARBA" id="ARBA00013002"/>
    </source>
</evidence>
<evidence type="ECO:0000313" key="13">
    <source>
        <dbReference type="EMBL" id="WBW72016.1"/>
    </source>
</evidence>
<dbReference type="GO" id="GO:0050661">
    <property type="term" value="F:NADP binding"/>
    <property type="evidence" value="ECO:0007669"/>
    <property type="project" value="InterPro"/>
</dbReference>
<feature type="domain" description="Aldehyde dehydrogenase" evidence="12">
    <location>
        <begin position="4"/>
        <end position="286"/>
    </location>
</feature>
<keyword evidence="4" id="KW-0641">Proline biosynthesis</keyword>
<comment type="catalytic activity">
    <reaction evidence="7">
        <text>L-glutamate 5-semialdehyde + phosphate + NADP(+) = L-glutamyl 5-phosphate + NADPH + H(+)</text>
        <dbReference type="Rhea" id="RHEA:19541"/>
        <dbReference type="ChEBI" id="CHEBI:15378"/>
        <dbReference type="ChEBI" id="CHEBI:43474"/>
        <dbReference type="ChEBI" id="CHEBI:57783"/>
        <dbReference type="ChEBI" id="CHEBI:58066"/>
        <dbReference type="ChEBI" id="CHEBI:58274"/>
        <dbReference type="ChEBI" id="CHEBI:58349"/>
        <dbReference type="EC" id="1.2.1.41"/>
    </reaction>
</comment>
<accession>A0AAF0AU14</accession>
<organism evidence="13 14">
    <name type="scientific">Schizosaccharomyces osmophilus</name>
    <dbReference type="NCBI Taxonomy" id="2545709"/>
    <lineage>
        <taxon>Eukaryota</taxon>
        <taxon>Fungi</taxon>
        <taxon>Dikarya</taxon>
        <taxon>Ascomycota</taxon>
        <taxon>Taphrinomycotina</taxon>
        <taxon>Schizosaccharomycetes</taxon>
        <taxon>Schizosaccharomycetales</taxon>
        <taxon>Schizosaccharomycetaceae</taxon>
        <taxon>Schizosaccharomyces</taxon>
    </lineage>
</organism>
<evidence type="ECO:0000256" key="1">
    <source>
        <dbReference type="ARBA" id="ARBA00004985"/>
    </source>
</evidence>
<dbReference type="CDD" id="cd07079">
    <property type="entry name" value="ALDH_F18-19_ProA-GPR"/>
    <property type="match status" value="1"/>
</dbReference>
<gene>
    <name evidence="13" type="primary">pro1</name>
    <name evidence="13" type="ORF">SOMG_01765</name>
</gene>
<dbReference type="InterPro" id="IPR016162">
    <property type="entry name" value="Ald_DH_N"/>
</dbReference>
<dbReference type="InterPro" id="IPR015590">
    <property type="entry name" value="Aldehyde_DH_dom"/>
</dbReference>
<evidence type="ECO:0000256" key="11">
    <source>
        <dbReference type="ARBA" id="ARBA00077451"/>
    </source>
</evidence>
<reference evidence="13 14" key="1">
    <citation type="journal article" date="2023" name="G3 (Bethesda)">
        <title>A high-quality reference genome for the fission yeast Schizosaccharomyces osmophilus.</title>
        <authorList>
            <person name="Jia G.S."/>
            <person name="Zhang W.C."/>
            <person name="Liang Y."/>
            <person name="Liu X.H."/>
            <person name="Rhind N."/>
            <person name="Pidoux A."/>
            <person name="Brysch-Herzberg M."/>
            <person name="Du L.L."/>
        </authorList>
    </citation>
    <scope>NUCLEOTIDE SEQUENCE [LARGE SCALE GENOMIC DNA]</scope>
    <source>
        <strain evidence="13 14">CBS 15793</strain>
    </source>
</reference>
<dbReference type="NCBIfam" id="TIGR00407">
    <property type="entry name" value="proA"/>
    <property type="match status" value="1"/>
</dbReference>
<dbReference type="InterPro" id="IPR020593">
    <property type="entry name" value="G-glutamylP_reductase_CS"/>
</dbReference>
<evidence type="ECO:0000313" key="14">
    <source>
        <dbReference type="Proteomes" id="UP001212411"/>
    </source>
</evidence>
<dbReference type="RefSeq" id="XP_056036259.1">
    <property type="nucleotide sequence ID" value="XM_056180558.1"/>
</dbReference>
<dbReference type="AlphaFoldDB" id="A0AAF0AU14"/>
<dbReference type="Gene3D" id="3.40.309.10">
    <property type="entry name" value="Aldehyde Dehydrogenase, Chain A, domain 2"/>
    <property type="match status" value="1"/>
</dbReference>
<protein>
    <recommendedName>
        <fullName evidence="2">glutamate-5-semialdehyde dehydrogenase</fullName>
        <ecNumber evidence="2">1.2.1.41</ecNumber>
    </recommendedName>
    <alternativeName>
        <fullName evidence="11">Glutamate-5-semialdehyde dehydrogenase</fullName>
    </alternativeName>
    <alternativeName>
        <fullName evidence="10">Glutamyl-gamma-semialdehyde dehydrogenase</fullName>
    </alternativeName>
</protein>
<evidence type="ECO:0000256" key="10">
    <source>
        <dbReference type="ARBA" id="ARBA00075718"/>
    </source>
</evidence>
<dbReference type="FunFam" id="3.40.309.10:FF:000006">
    <property type="entry name" value="Gamma-glutamyl phosphate reductase"/>
    <property type="match status" value="1"/>
</dbReference>
<dbReference type="Gene3D" id="3.40.605.10">
    <property type="entry name" value="Aldehyde Dehydrogenase, Chain A, domain 1"/>
    <property type="match status" value="1"/>
</dbReference>
<dbReference type="InterPro" id="IPR016161">
    <property type="entry name" value="Ald_DH/histidinol_DH"/>
</dbReference>
<comment type="pathway">
    <text evidence="1">Amino-acid biosynthesis; L-proline biosynthesis; L-glutamate 5-semialdehyde from L-glutamate: step 2/2.</text>
</comment>
<dbReference type="EMBL" id="CP115611">
    <property type="protein sequence ID" value="WBW72016.1"/>
    <property type="molecule type" value="Genomic_DNA"/>
</dbReference>
<name>A0AAF0AU14_9SCHI</name>
<dbReference type="Pfam" id="PF00171">
    <property type="entry name" value="Aldedh"/>
    <property type="match status" value="1"/>
</dbReference>
<evidence type="ECO:0000256" key="8">
    <source>
        <dbReference type="ARBA" id="ARBA00059423"/>
    </source>
</evidence>
<comment type="function">
    <text evidence="8">Catalyzes the NADPH dependent reduction of L-gamma-glutamyl 5-phosphate into L-glutamate 5-semialdehyde and phosphate. The product spontaneously undergoes cyclization to form 1-pyrroline-5-carboxylate.</text>
</comment>
<evidence type="ECO:0000256" key="7">
    <source>
        <dbReference type="ARBA" id="ARBA00049024"/>
    </source>
</evidence>
<evidence type="ECO:0000256" key="4">
    <source>
        <dbReference type="ARBA" id="ARBA00022650"/>
    </source>
</evidence>
<dbReference type="GO" id="GO:0008652">
    <property type="term" value="P:amino acid biosynthetic process"/>
    <property type="evidence" value="ECO:0007669"/>
    <property type="project" value="UniProtKB-KW"/>
</dbReference>
<dbReference type="InterPro" id="IPR016163">
    <property type="entry name" value="Ald_DH_C"/>
</dbReference>
<dbReference type="PANTHER" id="PTHR11063">
    <property type="entry name" value="GLUTAMATE SEMIALDEHYDE DEHYDROGENASE"/>
    <property type="match status" value="1"/>
</dbReference>
<dbReference type="KEGG" id="som:SOMG_01765"/>
<dbReference type="EC" id="1.2.1.41" evidence="2"/>
<evidence type="ECO:0000259" key="12">
    <source>
        <dbReference type="Pfam" id="PF00171"/>
    </source>
</evidence>
<keyword evidence="14" id="KW-1185">Reference proteome</keyword>
<keyword evidence="3" id="KW-0028">Amino-acid biosynthesis</keyword>
<dbReference type="HAMAP" id="MF_00412">
    <property type="entry name" value="ProA"/>
    <property type="match status" value="1"/>
</dbReference>
<comment type="similarity">
    <text evidence="9">Belongs to the gamma-glutamyl phosphate reductase family.</text>
</comment>
<dbReference type="PROSITE" id="PS01223">
    <property type="entry name" value="PROA"/>
    <property type="match status" value="1"/>
</dbReference>
<dbReference type="GO" id="GO:0004350">
    <property type="term" value="F:glutamate-5-semialdehyde dehydrogenase activity"/>
    <property type="evidence" value="ECO:0007669"/>
    <property type="project" value="UniProtKB-EC"/>
</dbReference>
<dbReference type="SUPFAM" id="SSF53720">
    <property type="entry name" value="ALDH-like"/>
    <property type="match status" value="1"/>
</dbReference>
<dbReference type="Proteomes" id="UP001212411">
    <property type="component" value="Chromosome 1"/>
</dbReference>
<dbReference type="InterPro" id="IPR012134">
    <property type="entry name" value="Glu-5-SA_DH"/>
</dbReference>
<sequence>MSLESNVKTARDSFITLQTLSVKDRDEALNIIVEELLSKKDTILKANAEDMDSAKKQNEAGKLSSSMLKRLDLSTSGKYESMVQGVSDVKNLEDPLGRVTYGCRLDDNLDLYRVSCPVGVLLVIFEARPEVIINITALAIKSGNAVVLKGGTESTKSFAAMSQVVRSALSKTKVPQGAVQLVQNREEVAQLLQFDRYIDLVIPRGSDKLVRYIKENTKIPVLGHADGLCSMYLHDDADKDLAINVVFDAKTDYPAGCNAVETLLVHENALSTQLPFIAEKLSQASVVLKCDSRSYEVLEKTPSVAKLLQHSTENDYDTEFLDYTLAVKTVSSLEEAMAHINTHGSKHTDCILTSSESTANKFMSGIDASGVYWNASTRFADGFRYGFGTEVGISTNKIHARGPMGLEGLTIYKYQLRGRGHVASAYGVGPSKIPFKHEPLDVYHISEVNKLEN</sequence>
<keyword evidence="5" id="KW-0521">NADP</keyword>